<sequence>MSTNPTTETATEVIKKPSTTRCIATFRPTDVFSKAFTKLTIQLSRAKAIEINRACLTILPLTLKKLTSINPHTLAETSFSGSHITIRRRLSKTPYTTPLNSHTETTEIFSEAPYGSSCVALSVAASRTANDQVIHIRPTTTTESIKTASMELKPSREGTWKIIKARPAICSWWTSGSIASIVGVV</sequence>
<protein>
    <submittedName>
        <fullName evidence="1">Uncharacterized protein</fullName>
    </submittedName>
</protein>
<dbReference type="EMBL" id="GL534772">
    <property type="protein sequence ID" value="EFQ91401.1"/>
    <property type="molecule type" value="Genomic_DNA"/>
</dbReference>
<dbReference type="HOGENOM" id="CLU_1462062_0_0_1"/>
<dbReference type="AlphaFoldDB" id="E3RSB1"/>
<name>E3RSB1_PYRTT</name>
<gene>
    <name evidence="1" type="ORF">PTT_11764</name>
</gene>
<proteinExistence type="predicted"/>
<organism evidence="2">
    <name type="scientific">Pyrenophora teres f. teres (strain 0-1)</name>
    <name type="common">Barley net blotch fungus</name>
    <name type="synonym">Drechslera teres f. teres</name>
    <dbReference type="NCBI Taxonomy" id="861557"/>
    <lineage>
        <taxon>Eukaryota</taxon>
        <taxon>Fungi</taxon>
        <taxon>Dikarya</taxon>
        <taxon>Ascomycota</taxon>
        <taxon>Pezizomycotina</taxon>
        <taxon>Dothideomycetes</taxon>
        <taxon>Pleosporomycetidae</taxon>
        <taxon>Pleosporales</taxon>
        <taxon>Pleosporineae</taxon>
        <taxon>Pleosporaceae</taxon>
        <taxon>Pyrenophora</taxon>
    </lineage>
</organism>
<accession>E3RSB1</accession>
<evidence type="ECO:0000313" key="2">
    <source>
        <dbReference type="Proteomes" id="UP000001067"/>
    </source>
</evidence>
<reference evidence="1 2" key="1">
    <citation type="journal article" date="2010" name="Genome Biol.">
        <title>A first genome assembly of the barley fungal pathogen Pyrenophora teres f. teres.</title>
        <authorList>
            <person name="Ellwood S.R."/>
            <person name="Liu Z."/>
            <person name="Syme R.A."/>
            <person name="Lai Z."/>
            <person name="Hane J.K."/>
            <person name="Keiper F."/>
            <person name="Moffat C.S."/>
            <person name="Oliver R.P."/>
            <person name="Friesen T.L."/>
        </authorList>
    </citation>
    <scope>NUCLEOTIDE SEQUENCE [LARGE SCALE GENOMIC DNA]</scope>
    <source>
        <strain evidence="1 2">0-1</strain>
    </source>
</reference>
<dbReference type="Proteomes" id="UP000001067">
    <property type="component" value="Unassembled WGS sequence"/>
</dbReference>
<dbReference type="KEGG" id="pte:PTT_11764"/>
<evidence type="ECO:0000313" key="1">
    <source>
        <dbReference type="EMBL" id="EFQ91401.1"/>
    </source>
</evidence>
<keyword evidence="2" id="KW-1185">Reference proteome</keyword>